<keyword evidence="2" id="KW-1185">Reference proteome</keyword>
<evidence type="ECO:0008006" key="3">
    <source>
        <dbReference type="Google" id="ProtNLM"/>
    </source>
</evidence>
<evidence type="ECO:0000313" key="2">
    <source>
        <dbReference type="Proteomes" id="UP001611548"/>
    </source>
</evidence>
<organism evidence="1 2">
    <name type="scientific">Streptomyces pathocidini</name>
    <dbReference type="NCBI Taxonomy" id="1650571"/>
    <lineage>
        <taxon>Bacteria</taxon>
        <taxon>Bacillati</taxon>
        <taxon>Actinomycetota</taxon>
        <taxon>Actinomycetes</taxon>
        <taxon>Kitasatosporales</taxon>
        <taxon>Streptomycetaceae</taxon>
        <taxon>Streptomyces</taxon>
    </lineage>
</organism>
<reference evidence="1 2" key="1">
    <citation type="submission" date="2024-10" db="EMBL/GenBank/DDBJ databases">
        <title>The Natural Products Discovery Center: Release of the First 8490 Sequenced Strains for Exploring Actinobacteria Biosynthetic Diversity.</title>
        <authorList>
            <person name="Kalkreuter E."/>
            <person name="Kautsar S.A."/>
            <person name="Yang D."/>
            <person name="Bader C.D."/>
            <person name="Teijaro C.N."/>
            <person name="Fluegel L."/>
            <person name="Davis C.M."/>
            <person name="Simpson J.R."/>
            <person name="Lauterbach L."/>
            <person name="Steele A.D."/>
            <person name="Gui C."/>
            <person name="Meng S."/>
            <person name="Li G."/>
            <person name="Viehrig K."/>
            <person name="Ye F."/>
            <person name="Su P."/>
            <person name="Kiefer A.F."/>
            <person name="Nichols A."/>
            <person name="Cepeda A.J."/>
            <person name="Yan W."/>
            <person name="Fan B."/>
            <person name="Jiang Y."/>
            <person name="Adhikari A."/>
            <person name="Zheng C.-J."/>
            <person name="Schuster L."/>
            <person name="Cowan T.M."/>
            <person name="Smanski M.J."/>
            <person name="Chevrette M.G."/>
            <person name="De Carvalho L.P.S."/>
            <person name="Shen B."/>
        </authorList>
    </citation>
    <scope>NUCLEOTIDE SEQUENCE [LARGE SCALE GENOMIC DNA]</scope>
    <source>
        <strain evidence="1 2">NPDC020327</strain>
    </source>
</reference>
<name>A0ABW7UN69_9ACTN</name>
<protein>
    <recommendedName>
        <fullName evidence="3">Tetracyclin repressor-like C-terminal domain-containing protein</fullName>
    </recommendedName>
</protein>
<dbReference type="RefSeq" id="WP_055472083.1">
    <property type="nucleotide sequence ID" value="NZ_JBIRWE010000001.1"/>
</dbReference>
<accession>A0ABW7UN69</accession>
<dbReference type="Gene3D" id="1.10.357.10">
    <property type="entry name" value="Tetracycline Repressor, domain 2"/>
    <property type="match status" value="1"/>
</dbReference>
<dbReference type="SUPFAM" id="SSF48498">
    <property type="entry name" value="Tetracyclin repressor-like, C-terminal domain"/>
    <property type="match status" value="1"/>
</dbReference>
<evidence type="ECO:0000313" key="1">
    <source>
        <dbReference type="EMBL" id="MFI1963180.1"/>
    </source>
</evidence>
<comment type="caution">
    <text evidence="1">The sequence shown here is derived from an EMBL/GenBank/DDBJ whole genome shotgun (WGS) entry which is preliminary data.</text>
</comment>
<dbReference type="InterPro" id="IPR036271">
    <property type="entry name" value="Tet_transcr_reg_TetR-rel_C_sf"/>
</dbReference>
<sequence>METRRGGPRKVLLDYLRAEQELGRLDPAASADAAAAMIMGACHELVLPRLLQGGRERELAVPPGFVDGLVTTVLAGIGPRGTP</sequence>
<dbReference type="Proteomes" id="UP001611548">
    <property type="component" value="Unassembled WGS sequence"/>
</dbReference>
<gene>
    <name evidence="1" type="ORF">ACH429_03420</name>
</gene>
<proteinExistence type="predicted"/>
<dbReference type="EMBL" id="JBIRWE010000001">
    <property type="protein sequence ID" value="MFI1963180.1"/>
    <property type="molecule type" value="Genomic_DNA"/>
</dbReference>